<organism evidence="1 2">
    <name type="scientific">Candidatus Uhrbacteria bacterium RIFOXYB2_FULL_57_15</name>
    <dbReference type="NCBI Taxonomy" id="1802422"/>
    <lineage>
        <taxon>Bacteria</taxon>
        <taxon>Candidatus Uhriibacteriota</taxon>
    </lineage>
</organism>
<proteinExistence type="predicted"/>
<sequence>MQEELEDLLVQLARLISLAADKGFELRFVPVVSKTGTILSKAEPPIESPMEPESQVAMLPTEPPSEPLRLHVCVLPEIRPSHPSSEQAGWLEALWAFLPRMYQPFSSMADEVNDLSKLILGEEFLRSFPNHAQVLLLQYAVARVRHGQSLGLSDADALPIISAVGKYAQRTRIGFVYGPMRSHGPRHGSWKEDAQAYLDELTDIASAWPDGSVMPGRLMRLLETAVLDADPLGDVLAALGAAIRGGVSQSDPRIVRLLDPFVEDLDATAQYKTLRAAIRAARKESLVVPVNPIDESALIPEDWPWLAFTRGKRAVMVGGDPREPNRIRIQRAFGFAELLWEPSGGRRNSLQQVRDRVTGGGVDFVILLRRFIGHDVDKVVLPACREAGVSWISVSAGYGIVRIRQEIERMIAKPL</sequence>
<comment type="caution">
    <text evidence="1">The sequence shown here is derived from an EMBL/GenBank/DDBJ whole genome shotgun (WGS) entry which is preliminary data.</text>
</comment>
<dbReference type="EMBL" id="MGFE01000017">
    <property type="protein sequence ID" value="OGL98640.1"/>
    <property type="molecule type" value="Genomic_DNA"/>
</dbReference>
<evidence type="ECO:0000313" key="1">
    <source>
        <dbReference type="EMBL" id="OGL98640.1"/>
    </source>
</evidence>
<reference evidence="1 2" key="1">
    <citation type="journal article" date="2016" name="Nat. Commun.">
        <title>Thousands of microbial genomes shed light on interconnected biogeochemical processes in an aquifer system.</title>
        <authorList>
            <person name="Anantharaman K."/>
            <person name="Brown C.T."/>
            <person name="Hug L.A."/>
            <person name="Sharon I."/>
            <person name="Castelle C.J."/>
            <person name="Probst A.J."/>
            <person name="Thomas B.C."/>
            <person name="Singh A."/>
            <person name="Wilkins M.J."/>
            <person name="Karaoz U."/>
            <person name="Brodie E.L."/>
            <person name="Williams K.H."/>
            <person name="Hubbard S.S."/>
            <person name="Banfield J.F."/>
        </authorList>
    </citation>
    <scope>NUCLEOTIDE SEQUENCE [LARGE SCALE GENOMIC DNA]</scope>
</reference>
<accession>A0A1F7W789</accession>
<evidence type="ECO:0000313" key="2">
    <source>
        <dbReference type="Proteomes" id="UP000176501"/>
    </source>
</evidence>
<dbReference type="AlphaFoldDB" id="A0A1F7W789"/>
<dbReference type="Proteomes" id="UP000176501">
    <property type="component" value="Unassembled WGS sequence"/>
</dbReference>
<protein>
    <recommendedName>
        <fullName evidence="3">DUF2325 domain-containing protein</fullName>
    </recommendedName>
</protein>
<name>A0A1F7W789_9BACT</name>
<gene>
    <name evidence="1" type="ORF">A2304_02965</name>
</gene>
<evidence type="ECO:0008006" key="3">
    <source>
        <dbReference type="Google" id="ProtNLM"/>
    </source>
</evidence>